<dbReference type="SUPFAM" id="SSF52317">
    <property type="entry name" value="Class I glutamine amidotransferase-like"/>
    <property type="match status" value="1"/>
</dbReference>
<dbReference type="STRING" id="1555112.LIP_0035"/>
<dbReference type="Gene3D" id="3.40.30.10">
    <property type="entry name" value="Glutaredoxin"/>
    <property type="match status" value="1"/>
</dbReference>
<reference evidence="6" key="2">
    <citation type="journal article" date="2016" name="Int. J. Syst. Evol. Microbiol.">
        <title>Complete genome sequence and cell structure of Limnochorda pilosa, a Gram-negative spore-former within the phylum Firmicutes.</title>
        <authorList>
            <person name="Watanabe M."/>
            <person name="Kojima H."/>
            <person name="Fukui M."/>
        </authorList>
    </citation>
    <scope>NUCLEOTIDE SEQUENCE [LARGE SCALE GENOMIC DNA]</scope>
    <source>
        <strain evidence="6">HC45</strain>
    </source>
</reference>
<proteinExistence type="predicted"/>
<name>A0A0K2SGC2_LIMPI</name>
<dbReference type="AlphaFoldDB" id="A0A0K2SGC2"/>
<protein>
    <submittedName>
        <fullName evidence="5">ABC transporter</fullName>
    </submittedName>
</protein>
<dbReference type="InterPro" id="IPR055396">
    <property type="entry name" value="DUF7088"/>
</dbReference>
<dbReference type="Pfam" id="PF23357">
    <property type="entry name" value="DUF7088"/>
    <property type="match status" value="1"/>
</dbReference>
<organism evidence="5 6">
    <name type="scientific">Limnochorda pilosa</name>
    <dbReference type="NCBI Taxonomy" id="1555112"/>
    <lineage>
        <taxon>Bacteria</taxon>
        <taxon>Bacillati</taxon>
        <taxon>Bacillota</taxon>
        <taxon>Limnochordia</taxon>
        <taxon>Limnochordales</taxon>
        <taxon>Limnochordaceae</taxon>
        <taxon>Limnochorda</taxon>
    </lineage>
</organism>
<evidence type="ECO:0000313" key="6">
    <source>
        <dbReference type="Proteomes" id="UP000065807"/>
    </source>
</evidence>
<dbReference type="InterPro" id="IPR019196">
    <property type="entry name" value="ABC_transp_unknown"/>
</dbReference>
<evidence type="ECO:0000259" key="3">
    <source>
        <dbReference type="Pfam" id="PF09822"/>
    </source>
</evidence>
<reference evidence="6" key="1">
    <citation type="submission" date="2015-07" db="EMBL/GenBank/DDBJ databases">
        <title>Complete genome sequence and phylogenetic analysis of Limnochorda pilosa.</title>
        <authorList>
            <person name="Watanabe M."/>
            <person name="Kojima H."/>
            <person name="Fukui M."/>
        </authorList>
    </citation>
    <scope>NUCLEOTIDE SEQUENCE [LARGE SCALE GENOMIC DNA]</scope>
    <source>
        <strain evidence="6">HC45</strain>
    </source>
</reference>
<keyword evidence="6" id="KW-1185">Reference proteome</keyword>
<feature type="domain" description="DUF7088" evidence="4">
    <location>
        <begin position="37"/>
        <end position="117"/>
    </location>
</feature>
<keyword evidence="2" id="KW-0472">Membrane</keyword>
<evidence type="ECO:0000256" key="2">
    <source>
        <dbReference type="SAM" id="Phobius"/>
    </source>
</evidence>
<feature type="transmembrane region" description="Helical" evidence="2">
    <location>
        <begin position="463"/>
        <end position="484"/>
    </location>
</feature>
<feature type="transmembrane region" description="Helical" evidence="2">
    <location>
        <begin position="7"/>
        <end position="30"/>
    </location>
</feature>
<feature type="region of interest" description="Disordered" evidence="1">
    <location>
        <begin position="362"/>
        <end position="398"/>
    </location>
</feature>
<feature type="domain" description="ABC-type uncharacterised transport system" evidence="3">
    <location>
        <begin position="158"/>
        <end position="430"/>
    </location>
</feature>
<evidence type="ECO:0000313" key="5">
    <source>
        <dbReference type="EMBL" id="BAS25894.1"/>
    </source>
</evidence>
<sequence>MRRGGESLVLTVAVIGILVLVNVLVGRAGWQADLSAEGRFTLSPQSLKVLRELPGAVQVTAFVREGSGGPLEDLLQQYARASDRFRLRLVDPVKEPSVAQQYQIRQYDTVVLEQGGRDRRVEPANLYAPGATQMQAEFRGEQAVTRALVELGREQALKVYFLTGHGESTPADRLAALSGLLEGEGYTVDTLNLAQEGSVPDEASVLVAAGPQSDLDPREREQIQTYVDGGGRLVLLMDPSPRDVPGWSGLAEHLGVRLQKDVVVDPQQSFFLDPLSPMPTLRYHDITRDLQEKQMRVMLPRARSLEILAQEDAPVEAAGLLETSLDAWGETSFQGTDLKKDPEDAAGPMTLAVAVTRPVAAASGSGGKTESASGAARPAAGAAEAASGAEEAPEASQAAPEPVAVVVGNASFLEGQVLGFQGNQDFFLNALNWLAGQEQLISIRPKTLENPTVELTSRLVTRLFYGFVVALPLAVLLAGGAVWWRRRAL</sequence>
<gene>
    <name evidence="5" type="ORF">LIP_0035</name>
</gene>
<dbReference type="Pfam" id="PF09822">
    <property type="entry name" value="ABC_transp_aux"/>
    <property type="match status" value="1"/>
</dbReference>
<feature type="compositionally biased region" description="Low complexity" evidence="1">
    <location>
        <begin position="370"/>
        <end position="398"/>
    </location>
</feature>
<dbReference type="EMBL" id="AP014924">
    <property type="protein sequence ID" value="BAS25894.1"/>
    <property type="molecule type" value="Genomic_DNA"/>
</dbReference>
<dbReference type="KEGG" id="lpil:LIP_0035"/>
<evidence type="ECO:0000256" key="1">
    <source>
        <dbReference type="SAM" id="MobiDB-lite"/>
    </source>
</evidence>
<dbReference type="Proteomes" id="UP000065807">
    <property type="component" value="Chromosome"/>
</dbReference>
<accession>A0A0K2SGC2</accession>
<dbReference type="InterPro" id="IPR029062">
    <property type="entry name" value="Class_I_gatase-like"/>
</dbReference>
<keyword evidence="2" id="KW-0812">Transmembrane</keyword>
<keyword evidence="2" id="KW-1133">Transmembrane helix</keyword>
<evidence type="ECO:0000259" key="4">
    <source>
        <dbReference type="Pfam" id="PF23357"/>
    </source>
</evidence>